<dbReference type="PANTHER" id="PTHR43081:SF19">
    <property type="entry name" value="PH-SENSITIVE ADENYLATE CYCLASE RV1264"/>
    <property type="match status" value="1"/>
</dbReference>
<name>A0A1Y0IEE8_9GAMM</name>
<gene>
    <name evidence="3" type="ORF">OLMES_4149</name>
</gene>
<dbReference type="Proteomes" id="UP000196027">
    <property type="component" value="Chromosome"/>
</dbReference>
<dbReference type="Gene3D" id="2.60.200.20">
    <property type="match status" value="1"/>
</dbReference>
<dbReference type="InterPro" id="IPR050697">
    <property type="entry name" value="Adenylyl/Guanylyl_Cyclase_3/4"/>
</dbReference>
<dbReference type="RefSeq" id="WP_087462972.1">
    <property type="nucleotide sequence ID" value="NZ_CP021425.1"/>
</dbReference>
<dbReference type="GO" id="GO:0006171">
    <property type="term" value="P:cAMP biosynthetic process"/>
    <property type="evidence" value="ECO:0007669"/>
    <property type="project" value="TreeGrafter"/>
</dbReference>
<dbReference type="PROSITE" id="PS50006">
    <property type="entry name" value="FHA_DOMAIN"/>
    <property type="match status" value="1"/>
</dbReference>
<evidence type="ECO:0000259" key="2">
    <source>
        <dbReference type="PROSITE" id="PS50125"/>
    </source>
</evidence>
<accession>A0A1Y0IEE8</accession>
<dbReference type="OrthoDB" id="9806704at2"/>
<feature type="domain" description="Guanylate cyclase" evidence="2">
    <location>
        <begin position="7"/>
        <end position="120"/>
    </location>
</feature>
<dbReference type="PROSITE" id="PS50125">
    <property type="entry name" value="GUANYLATE_CYCLASE_2"/>
    <property type="match status" value="1"/>
</dbReference>
<dbReference type="Gene3D" id="3.30.70.1230">
    <property type="entry name" value="Nucleotide cyclase"/>
    <property type="match status" value="1"/>
</dbReference>
<dbReference type="SUPFAM" id="SSF49879">
    <property type="entry name" value="SMAD/FHA domain"/>
    <property type="match status" value="1"/>
</dbReference>
<dbReference type="CDD" id="cd07302">
    <property type="entry name" value="CHD"/>
    <property type="match status" value="1"/>
</dbReference>
<dbReference type="GO" id="GO:0004016">
    <property type="term" value="F:adenylate cyclase activity"/>
    <property type="evidence" value="ECO:0007669"/>
    <property type="project" value="UniProtKB-ARBA"/>
</dbReference>
<evidence type="ECO:0000259" key="1">
    <source>
        <dbReference type="PROSITE" id="PS50006"/>
    </source>
</evidence>
<dbReference type="InterPro" id="IPR000253">
    <property type="entry name" value="FHA_dom"/>
</dbReference>
<proteinExistence type="predicted"/>
<dbReference type="Pfam" id="PF00498">
    <property type="entry name" value="FHA"/>
    <property type="match status" value="1"/>
</dbReference>
<dbReference type="InterPro" id="IPR029787">
    <property type="entry name" value="Nucleotide_cyclase"/>
</dbReference>
<evidence type="ECO:0000313" key="3">
    <source>
        <dbReference type="EMBL" id="ARU58166.1"/>
    </source>
</evidence>
<evidence type="ECO:0000313" key="4">
    <source>
        <dbReference type="Proteomes" id="UP000196027"/>
    </source>
</evidence>
<dbReference type="SMART" id="SM00240">
    <property type="entry name" value="FHA"/>
    <property type="match status" value="1"/>
</dbReference>
<dbReference type="KEGG" id="ome:OLMES_4149"/>
<organism evidence="3 4">
    <name type="scientific">Oleiphilus messinensis</name>
    <dbReference type="NCBI Taxonomy" id="141451"/>
    <lineage>
        <taxon>Bacteria</taxon>
        <taxon>Pseudomonadati</taxon>
        <taxon>Pseudomonadota</taxon>
        <taxon>Gammaproteobacteria</taxon>
        <taxon>Oceanospirillales</taxon>
        <taxon>Oleiphilaceae</taxon>
        <taxon>Oleiphilus</taxon>
    </lineage>
</organism>
<keyword evidence="4" id="KW-1185">Reference proteome</keyword>
<feature type="domain" description="FHA" evidence="1">
    <location>
        <begin position="212"/>
        <end position="255"/>
    </location>
</feature>
<dbReference type="AlphaFoldDB" id="A0A1Y0IEE8"/>
<dbReference type="CDD" id="cd00060">
    <property type="entry name" value="FHA"/>
    <property type="match status" value="1"/>
</dbReference>
<reference evidence="3 4" key="1">
    <citation type="submission" date="2017-05" db="EMBL/GenBank/DDBJ databases">
        <title>Genomic insights into alkan degradation activity of Oleiphilus messinensis.</title>
        <authorList>
            <person name="Kozyavkin S.A."/>
            <person name="Slesarev A.I."/>
            <person name="Golyshin P.N."/>
            <person name="Korzhenkov A."/>
            <person name="Golyshina O.N."/>
            <person name="Toshchakov S.V."/>
        </authorList>
    </citation>
    <scope>NUCLEOTIDE SEQUENCE [LARGE SCALE GENOMIC DNA]</scope>
    <source>
        <strain evidence="3 4">ME102</strain>
    </source>
</reference>
<protein>
    <submittedName>
        <fullName evidence="3">Adenylate cyclase</fullName>
    </submittedName>
</protein>
<dbReference type="InterPro" id="IPR008984">
    <property type="entry name" value="SMAD_FHA_dom_sf"/>
</dbReference>
<sequence>MSASNYAVMFADIAGSSSLYKQIGDEPAKKAIFSCLALAENIICAHRGIVVKTIGDEIMARFDDPNDAIEAARNLQMQVDQNFSFDGAKMAMRIGVHYGPAILENNDIFGDAVNTAARMVSAANARQIVLSEPTVHALAQDLCALAHRFDFAKIKAFKESVPLYLIEWEATMGNVTTLMPVSRPATAESKRGFLVLQFEDQKHAVTADQTDYTIGREAQCDLVVPSPFASRKHAWVEYRRGKFVLVDHSTNGTWVRTGDNQDIFLKREELPLWGAGAISLGEPLENNVDYVIKFSL</sequence>
<dbReference type="Pfam" id="PF00211">
    <property type="entry name" value="Guanylate_cyc"/>
    <property type="match status" value="1"/>
</dbReference>
<dbReference type="GO" id="GO:0035556">
    <property type="term" value="P:intracellular signal transduction"/>
    <property type="evidence" value="ECO:0007669"/>
    <property type="project" value="InterPro"/>
</dbReference>
<dbReference type="SUPFAM" id="SSF55073">
    <property type="entry name" value="Nucleotide cyclase"/>
    <property type="match status" value="1"/>
</dbReference>
<dbReference type="InterPro" id="IPR001054">
    <property type="entry name" value="A/G_cyclase"/>
</dbReference>
<dbReference type="EMBL" id="CP021425">
    <property type="protein sequence ID" value="ARU58166.1"/>
    <property type="molecule type" value="Genomic_DNA"/>
</dbReference>
<dbReference type="PANTHER" id="PTHR43081">
    <property type="entry name" value="ADENYLATE CYCLASE, TERMINAL-DIFFERENTIATION SPECIFIC-RELATED"/>
    <property type="match status" value="1"/>
</dbReference>